<evidence type="ECO:0000256" key="7">
    <source>
        <dbReference type="SAM" id="Coils"/>
    </source>
</evidence>
<feature type="compositionally biased region" description="Low complexity" evidence="8">
    <location>
        <begin position="2141"/>
        <end position="2150"/>
    </location>
</feature>
<feature type="compositionally biased region" description="Polar residues" evidence="8">
    <location>
        <begin position="1377"/>
        <end position="1401"/>
    </location>
</feature>
<feature type="compositionally biased region" description="Low complexity" evidence="8">
    <location>
        <begin position="1761"/>
        <end position="1775"/>
    </location>
</feature>
<feature type="compositionally biased region" description="Pro residues" evidence="8">
    <location>
        <begin position="1690"/>
        <end position="1718"/>
    </location>
</feature>
<feature type="compositionally biased region" description="Acidic residues" evidence="8">
    <location>
        <begin position="2341"/>
        <end position="2350"/>
    </location>
</feature>
<feature type="compositionally biased region" description="Basic and acidic residues" evidence="8">
    <location>
        <begin position="2410"/>
        <end position="2430"/>
    </location>
</feature>
<feature type="compositionally biased region" description="Basic residues" evidence="8">
    <location>
        <begin position="1149"/>
        <end position="1158"/>
    </location>
</feature>
<feature type="compositionally biased region" description="Polar residues" evidence="8">
    <location>
        <begin position="453"/>
        <end position="463"/>
    </location>
</feature>
<feature type="compositionally biased region" description="Polar residues" evidence="8">
    <location>
        <begin position="2088"/>
        <end position="2108"/>
    </location>
</feature>
<dbReference type="GeneID" id="106589972"/>
<evidence type="ECO:0000256" key="6">
    <source>
        <dbReference type="ARBA" id="ARBA00023212"/>
    </source>
</evidence>
<keyword evidence="10" id="KW-1185">Reference proteome</keyword>
<feature type="coiled-coil region" evidence="7">
    <location>
        <begin position="2738"/>
        <end position="2779"/>
    </location>
</feature>
<feature type="compositionally biased region" description="Basic and acidic residues" evidence="8">
    <location>
        <begin position="249"/>
        <end position="282"/>
    </location>
</feature>
<feature type="compositionally biased region" description="Basic and acidic residues" evidence="8">
    <location>
        <begin position="2442"/>
        <end position="2453"/>
    </location>
</feature>
<evidence type="ECO:0000259" key="9">
    <source>
        <dbReference type="Pfam" id="PF05010"/>
    </source>
</evidence>
<feature type="region of interest" description="Disordered" evidence="8">
    <location>
        <begin position="2635"/>
        <end position="2669"/>
    </location>
</feature>
<feature type="region of interest" description="Disordered" evidence="8">
    <location>
        <begin position="766"/>
        <end position="854"/>
    </location>
</feature>
<reference evidence="11" key="1">
    <citation type="submission" date="2025-08" db="UniProtKB">
        <authorList>
            <consortium name="RefSeq"/>
        </authorList>
    </citation>
    <scope>IDENTIFICATION</scope>
</reference>
<feature type="compositionally biased region" description="Polar residues" evidence="8">
    <location>
        <begin position="1165"/>
        <end position="1191"/>
    </location>
</feature>
<feature type="compositionally biased region" description="Basic and acidic residues" evidence="8">
    <location>
        <begin position="689"/>
        <end position="705"/>
    </location>
</feature>
<comment type="similarity">
    <text evidence="2">Belongs to the TACC family.</text>
</comment>
<feature type="compositionally biased region" description="Basic and acidic residues" evidence="8">
    <location>
        <begin position="777"/>
        <end position="790"/>
    </location>
</feature>
<feature type="region of interest" description="Disordered" evidence="8">
    <location>
        <begin position="431"/>
        <end position="621"/>
    </location>
</feature>
<feature type="compositionally biased region" description="Low complexity" evidence="8">
    <location>
        <begin position="2540"/>
        <end position="2551"/>
    </location>
</feature>
<feature type="compositionally biased region" description="Basic and acidic residues" evidence="8">
    <location>
        <begin position="2635"/>
        <end position="2645"/>
    </location>
</feature>
<feature type="compositionally biased region" description="Basic residues" evidence="8">
    <location>
        <begin position="2365"/>
        <end position="2384"/>
    </location>
</feature>
<organism evidence="10 11">
    <name type="scientific">Salmo salar</name>
    <name type="common">Atlantic salmon</name>
    <dbReference type="NCBI Taxonomy" id="8030"/>
    <lineage>
        <taxon>Eukaryota</taxon>
        <taxon>Metazoa</taxon>
        <taxon>Chordata</taxon>
        <taxon>Craniata</taxon>
        <taxon>Vertebrata</taxon>
        <taxon>Euteleostomi</taxon>
        <taxon>Actinopterygii</taxon>
        <taxon>Neopterygii</taxon>
        <taxon>Teleostei</taxon>
        <taxon>Protacanthopterygii</taxon>
        <taxon>Salmoniformes</taxon>
        <taxon>Salmonidae</taxon>
        <taxon>Salmoninae</taxon>
        <taxon>Salmo</taxon>
    </lineage>
</organism>
<feature type="region of interest" description="Disordered" evidence="8">
    <location>
        <begin position="2316"/>
        <end position="2460"/>
    </location>
</feature>
<proteinExistence type="inferred from homology"/>
<feature type="compositionally biased region" description="Low complexity" evidence="8">
    <location>
        <begin position="2065"/>
        <end position="2079"/>
    </location>
</feature>
<keyword evidence="4" id="KW-0597">Phosphoprotein</keyword>
<keyword evidence="3" id="KW-0963">Cytoplasm</keyword>
<evidence type="ECO:0000313" key="11">
    <source>
        <dbReference type="RefSeq" id="XP_045566080.1"/>
    </source>
</evidence>
<feature type="compositionally biased region" description="Low complexity" evidence="8">
    <location>
        <begin position="1402"/>
        <end position="1439"/>
    </location>
</feature>
<dbReference type="InterPro" id="IPR039915">
    <property type="entry name" value="TACC"/>
</dbReference>
<protein>
    <submittedName>
        <fullName evidence="11">LOW QUALITY PROTEIN: protein piccolo-like</fullName>
    </submittedName>
</protein>
<feature type="region of interest" description="Disordered" evidence="8">
    <location>
        <begin position="641"/>
        <end position="720"/>
    </location>
</feature>
<feature type="compositionally biased region" description="Basic and acidic residues" evidence="8">
    <location>
        <begin position="2655"/>
        <end position="2667"/>
    </location>
</feature>
<feature type="compositionally biased region" description="Low complexity" evidence="8">
    <location>
        <begin position="1290"/>
        <end position="1376"/>
    </location>
</feature>
<dbReference type="Proteomes" id="UP001652741">
    <property type="component" value="Chromosome ssa28"/>
</dbReference>
<feature type="compositionally biased region" description="Basic residues" evidence="8">
    <location>
        <begin position="2224"/>
        <end position="2242"/>
    </location>
</feature>
<feature type="domain" description="Transforming acidic coiled-coil-containing protein C-terminal" evidence="9">
    <location>
        <begin position="2671"/>
        <end position="2869"/>
    </location>
</feature>
<feature type="compositionally biased region" description="Polar residues" evidence="8">
    <location>
        <begin position="1477"/>
        <end position="1491"/>
    </location>
</feature>
<feature type="compositionally biased region" description="Basic and acidic residues" evidence="8">
    <location>
        <begin position="313"/>
        <end position="335"/>
    </location>
</feature>
<dbReference type="Pfam" id="PF05010">
    <property type="entry name" value="TACC_C"/>
    <property type="match status" value="1"/>
</dbReference>
<feature type="compositionally biased region" description="Low complexity" evidence="8">
    <location>
        <begin position="1192"/>
        <end position="1257"/>
    </location>
</feature>
<feature type="compositionally biased region" description="Polar residues" evidence="8">
    <location>
        <begin position="230"/>
        <end position="248"/>
    </location>
</feature>
<feature type="compositionally biased region" description="Polar residues" evidence="8">
    <location>
        <begin position="1440"/>
        <end position="1467"/>
    </location>
</feature>
<feature type="region of interest" description="Disordered" evidence="8">
    <location>
        <begin position="2502"/>
        <end position="2603"/>
    </location>
</feature>
<sequence length="2875" mass="308789">MKGKEGPQSSRDSPSESETVPVAKPGSEPVTKALVPAETVFDLPSVSLSDQSDSNELIKILKRPGPMLSHLEFINDCDVSPPGLWDCHGGGHYDSIALPDHVTGEMTSLPDHVTGEMRQAASIILDSEYRDYLRHREDEYETGDCGDKGPLAEKVKGKVGEKLLEQVSISESPSQPQATTVSTAGYDNTIPLHVFNIGAESEVEEPVRVNLFRSAVSIEDDVINVGLSVNDDSPTPSAEQPISSQPHDVNTEDKRGDKQKDERKRKDERRQNETEDEDKKGDQNLSHKRQEIEEDDKQKGKWNQPSKQQESSETDKKTGQEIRGTRYHSEQKETQIESQIVSVLDQRDENSGRPGKGEEKAVASFNPRLAPPGSSKDVLCCSGDSFHLSSPSVLEQSLYPMLPVPATVPTEPCAERDPSVPDLTENAALIQSDSAILPKRFAQQQEHEEQQERPGSSPASDNISDGLETDDERTALLTTSPLLPGVTQGTERTLGGLRQGENRKSGDGSYVTDGGKGGEIGGEKDGEKGPDTEEGEGERTYTVEDYSFNRGHEGINISPHSHHRFILDWDSGDVERDSNTGTVVKVPAGREKRQDTDKNQSTGPGEVTVLSDSVSSDLEGLSMKERVEVKGQRIDAITPVCEDGHSETETAENSAAPVGTDSHRDETTPLECPVSSSLCSQGRVSSEGHGVHKEENIIRNPEKGAKPNPVSDHQTKGTVPVKLIPDQFTDTPVIMADSHPVQVNIEASVQDAEYNAVEPLSVHDVVKTRNISGTQESPDRNDDRDPEPRVVQKAFSTTTTTTTESPTAVQLADSEREATESPTAVQLAASEREAAESPTAVQLADSEREAAESPTVIQLAASEREAAESPTVIQLAASEREATESPTVIQLAASERKATESPTVIQLAASEREAAESPTAVQLAASEREAAESPTVIQLAASEREAAESPTAVQLAASEREATESPTAVQLAASEREATESPTAVQLADSEREATESPTAVQLADSEREATESPTAVQLADSEREAAESPTAVQLADSEREATESPTVIQLADSERKATESPTVIQLADSEREAKESPTVIQLADSEREATESPTVIQLADSEREATESPTVIQLADSEREAAESPTVIQLAASEREATEENIEALNRKKERKQKQKKKKEEKQTGSTPEQTGSTPEQTGSTPEQTGSTPEQTGSTPEQTGPTPEQTGSTPEQTGSTPEQTGPTPEQTGSTPEQTGPTPEQTGSTPEQTGPTPEQTGSTPEQTGSTPEQTGSTPEQTGSTPEQTGSTPEQTGSTPEQTGPTPEQTGSTPEQTGPTPEQTGPTPEQTGPTPEQTGPTPEQTGPTPEQTGPTPEQTGSTPEQTGPTPEQTGPTPEQTGSTPEQTGSTPEQTGSTPEQTGSTPEQTGSTPEQTGPTPEQTGSTPEQTGSTPEQTGPTPEQTGSTPEQTGPTPEQKEMSVTGSTTEPQTEPQIDRLAALRSVSQSDQQNTMQSPERTAAPRTFQPLEPLESPVAEFHTLSEEAATPLGQREDTLAKEEELPGQEKTFPLPGQELPGQEKTFPLPGQELPGQEKTFPLPGQELPGQEKTFPPPGQELPGQEKPEQEKTFPPPRQEKTFPPPGQELPGQEKTFPPPGQEKTFPPPGQKLPGQEKTFPPPGQELPGQEKTIPLPGQDNGSSLTEVSSEPPLVTSSSPRPPPASSPPPPPASSPSPPTASFPPLPTSPGEVFQFSPALPTYLQEDFPTPPERLGPEPAEPQTPPPASPRTPLAAPADPQEPALPASPEPALPDQAPPAPANPAPAPAYPPPLVESQEDTTTSTAVFSDLPAEAPASLPRPPVPGKDSTSTPVPCESTPRSSDSDGAFETPESTTPVKSPTETDPHTQPLTSEDTGLGCDSEVDGEPGSEAKGHHGSSLSIVFDEDKPIAASGAYNLEQLIAAAAAAEAQSRSTLTRSLSLQAGQLDGTGPLDGGGFSISIGDSRPLAEAFSVDGGTESAPGTLRRPSKKGPLRPGGSLKKKPLPRQSSNLESPQPPSSGTTAEPLKESAEPTRAASPLLASEDPEVGGTTVDSAPGPTSATPSPGGTFCRTRKSYVESSASLTEETNHTSPETDNQLILAPTSILTPTPAISIPNRQEDTPISVPEAPPGSEGSPPSGTYKWDPDNFEDIDPFNNGGSKVANSPPPERPNADPALPSTSPPIRTSGAVRLEFDYSEETLEEPPKASSPPPKKLGKKTGSKMPLRKTRMGLKKAVQPPSEPLDNTPVPDNIPISKASYSFDPAQWDDPNFDPFGSNSGIPISPELNKPSYNFDSDTFNESAVNTFKGSSNRTAVFPPKAASGSASFEVSANDDEVDNDNDEVKELEDHNQNKPVKTKKKPIKSNTFRVKRSPKRSPMSDLSSQDPSPVDEAQPPIPPLQDDHATDEEKLASSSNQKEKLVSSANHMWASMEAERTSDPHEDFPQPSDLTAFVNEKSQVSDYEIEYMEKTVSSSPPLSVKKPSALYLKLDSVTDSLTKPDHRSEPNSPCTGSFEEIEAQITAQMKTPVLGSRPGPEGSRPGPEGPAGEKEKTRKRESQSLSRTQSTDRDHGVLPTQGPMEVPAPDAPHLTRLSECPDPLVNLEADLAETNPTAFALKLQQRDREVMSSTVDRDSMVTKSSLHPDGGLRRRGERERESPYLPKNLDYSLGIAREEIVSKEKEVLEWQRKYEDSRQEVLEMRRIVSEYEKTIAQMIDDEQKDKSLSRHTIEQLIVEKDQALSDLNSVEKSLAELFRRYEKLKDVLEGYRKNEEVLKKCAQEYLSRVRKEEQRYHALKIHAEEKLDKANSDIAQVRMRARQETAAYQASLRKETMKVDSLERTLEQKNKEIEELTKICDELIAKMGKS</sequence>
<feature type="compositionally biased region" description="Polar residues" evidence="8">
    <location>
        <begin position="7"/>
        <end position="18"/>
    </location>
</feature>
<feature type="compositionally biased region" description="Polar residues" evidence="8">
    <location>
        <begin position="476"/>
        <end position="491"/>
    </location>
</feature>
<feature type="compositionally biased region" description="Pro residues" evidence="8">
    <location>
        <begin position="1627"/>
        <end position="1641"/>
    </location>
</feature>
<dbReference type="RefSeq" id="XP_045566080.1">
    <property type="nucleotide sequence ID" value="XM_045710124.1"/>
</dbReference>
<feature type="region of interest" description="Disordered" evidence="8">
    <location>
        <begin position="227"/>
        <end position="376"/>
    </location>
</feature>
<feature type="compositionally biased region" description="Basic and acidic residues" evidence="8">
    <location>
        <begin position="2351"/>
        <end position="2361"/>
    </location>
</feature>
<gene>
    <name evidence="11" type="primary">LOC106589972</name>
</gene>
<feature type="compositionally biased region" description="Pro residues" evidence="8">
    <location>
        <begin position="1739"/>
        <end position="1760"/>
    </location>
</feature>
<feature type="compositionally biased region" description="Polar residues" evidence="8">
    <location>
        <begin position="674"/>
        <end position="684"/>
    </location>
</feature>
<evidence type="ECO:0000313" key="10">
    <source>
        <dbReference type="Proteomes" id="UP001652741"/>
    </source>
</evidence>
<feature type="compositionally biased region" description="Polar residues" evidence="8">
    <location>
        <begin position="1258"/>
        <end position="1289"/>
    </location>
</feature>
<feature type="region of interest" description="Disordered" evidence="8">
    <location>
        <begin position="909"/>
        <end position="1910"/>
    </location>
</feature>
<evidence type="ECO:0000256" key="4">
    <source>
        <dbReference type="ARBA" id="ARBA00022553"/>
    </source>
</evidence>
<feature type="compositionally biased region" description="Polar residues" evidence="8">
    <location>
        <begin position="301"/>
        <end position="311"/>
    </location>
</feature>
<dbReference type="Gene3D" id="1.20.5.1700">
    <property type="match status" value="1"/>
</dbReference>
<evidence type="ECO:0000256" key="3">
    <source>
        <dbReference type="ARBA" id="ARBA00022490"/>
    </source>
</evidence>
<dbReference type="InterPro" id="IPR007707">
    <property type="entry name" value="TACC_C"/>
</dbReference>
<feature type="compositionally biased region" description="Polar residues" evidence="8">
    <location>
        <begin position="2017"/>
        <end position="2033"/>
    </location>
</feature>
<dbReference type="PANTHER" id="PTHR13924:SF11">
    <property type="entry name" value="TRANSFORMING ACIDIC COILED-COIL-CONTAINING PROTEIN 2"/>
    <property type="match status" value="1"/>
</dbReference>
<feature type="compositionally biased region" description="Basic and acidic residues" evidence="8">
    <location>
        <begin position="2556"/>
        <end position="2567"/>
    </location>
</feature>
<feature type="region of interest" description="Disordered" evidence="8">
    <location>
        <begin position="1"/>
        <end position="31"/>
    </location>
</feature>
<feature type="compositionally biased region" description="Low complexity" evidence="8">
    <location>
        <begin position="609"/>
        <end position="618"/>
    </location>
</feature>
<evidence type="ECO:0000256" key="5">
    <source>
        <dbReference type="ARBA" id="ARBA00023054"/>
    </source>
</evidence>
<name>A0ABM3E4T5_SALSA</name>
<feature type="compositionally biased region" description="Basic and acidic residues" evidence="8">
    <location>
        <begin position="345"/>
        <end position="361"/>
    </location>
</feature>
<feature type="coiled-coil region" evidence="7">
    <location>
        <begin position="2805"/>
        <end position="2871"/>
    </location>
</feature>
<feature type="compositionally biased region" description="Basic and acidic residues" evidence="8">
    <location>
        <begin position="588"/>
        <end position="598"/>
    </location>
</feature>
<keyword evidence="5 7" id="KW-0175">Coiled coil</keyword>
<evidence type="ECO:0000256" key="1">
    <source>
        <dbReference type="ARBA" id="ARBA00004245"/>
    </source>
</evidence>
<feature type="region of interest" description="Disordered" evidence="8">
    <location>
        <begin position="1953"/>
        <end position="2303"/>
    </location>
</feature>
<feature type="compositionally biased region" description="Basic and acidic residues" evidence="8">
    <location>
        <begin position="288"/>
        <end position="299"/>
    </location>
</feature>
<feature type="compositionally biased region" description="Polar residues" evidence="8">
    <location>
        <begin position="1670"/>
        <end position="1679"/>
    </location>
</feature>
<comment type="subcellular location">
    <subcellularLocation>
        <location evidence="1">Cytoplasm</location>
        <location evidence="1">Cytoskeleton</location>
    </subcellularLocation>
</comment>
<accession>A0ABM3E4T5</accession>
<feature type="compositionally biased region" description="Basic and acidic residues" evidence="8">
    <location>
        <begin position="1525"/>
        <end position="1535"/>
    </location>
</feature>
<keyword evidence="6" id="KW-0206">Cytoskeleton</keyword>
<evidence type="ECO:0000256" key="8">
    <source>
        <dbReference type="SAM" id="MobiDB-lite"/>
    </source>
</evidence>
<evidence type="ECO:0000256" key="2">
    <source>
        <dbReference type="ARBA" id="ARBA00009423"/>
    </source>
</evidence>
<feature type="compositionally biased region" description="Basic and acidic residues" evidence="8">
    <location>
        <begin position="521"/>
        <end position="542"/>
    </location>
</feature>
<dbReference type="PANTHER" id="PTHR13924">
    <property type="entry name" value="TRANSFORMING ACIDIC COILED-COIL CONTAINING PROTEIN 1/2"/>
    <property type="match status" value="1"/>
</dbReference>
<feature type="compositionally biased region" description="Pro residues" evidence="8">
    <location>
        <begin position="1776"/>
        <end position="1804"/>
    </location>
</feature>
<feature type="compositionally biased region" description="Polar residues" evidence="8">
    <location>
        <begin position="1862"/>
        <end position="1885"/>
    </location>
</feature>